<name>A0A0L8HAF5_OCTBM</name>
<feature type="transmembrane region" description="Helical" evidence="1">
    <location>
        <begin position="33"/>
        <end position="56"/>
    </location>
</feature>
<keyword evidence="1" id="KW-0812">Transmembrane</keyword>
<evidence type="ECO:0000313" key="2">
    <source>
        <dbReference type="EMBL" id="KOF86059.1"/>
    </source>
</evidence>
<gene>
    <name evidence="2" type="ORF">OCBIM_22019298mg</name>
</gene>
<feature type="transmembrane region" description="Helical" evidence="1">
    <location>
        <begin position="68"/>
        <end position="87"/>
    </location>
</feature>
<dbReference type="EMBL" id="KQ418743">
    <property type="protein sequence ID" value="KOF86059.1"/>
    <property type="molecule type" value="Genomic_DNA"/>
</dbReference>
<accession>A0A0L8HAF5</accession>
<reference evidence="2" key="1">
    <citation type="submission" date="2015-07" db="EMBL/GenBank/DDBJ databases">
        <title>MeaNS - Measles Nucleotide Surveillance Program.</title>
        <authorList>
            <person name="Tran T."/>
            <person name="Druce J."/>
        </authorList>
    </citation>
    <scope>NUCLEOTIDE SEQUENCE</scope>
    <source>
        <strain evidence="2">UCB-OBI-ISO-001</strain>
        <tissue evidence="2">Gonad</tissue>
    </source>
</reference>
<evidence type="ECO:0000256" key="1">
    <source>
        <dbReference type="SAM" id="Phobius"/>
    </source>
</evidence>
<keyword evidence="1" id="KW-0472">Membrane</keyword>
<organism evidence="2">
    <name type="scientific">Octopus bimaculoides</name>
    <name type="common">California two-spotted octopus</name>
    <dbReference type="NCBI Taxonomy" id="37653"/>
    <lineage>
        <taxon>Eukaryota</taxon>
        <taxon>Metazoa</taxon>
        <taxon>Spiralia</taxon>
        <taxon>Lophotrochozoa</taxon>
        <taxon>Mollusca</taxon>
        <taxon>Cephalopoda</taxon>
        <taxon>Coleoidea</taxon>
        <taxon>Octopodiformes</taxon>
        <taxon>Octopoda</taxon>
        <taxon>Incirrata</taxon>
        <taxon>Octopodidae</taxon>
        <taxon>Octopus</taxon>
    </lineage>
</organism>
<protein>
    <submittedName>
        <fullName evidence="2">Uncharacterized protein</fullName>
    </submittedName>
</protein>
<dbReference type="AlphaFoldDB" id="A0A0L8HAF5"/>
<keyword evidence="1" id="KW-1133">Transmembrane helix</keyword>
<proteinExistence type="predicted"/>
<feature type="transmembrane region" description="Helical" evidence="1">
    <location>
        <begin position="6"/>
        <end position="26"/>
    </location>
</feature>
<sequence>MLVLIVFSSMFLLLLFILLLLLYSILLGLLFSVLISVIMVFSTLFLFGLLAVTFLLSVQELSDCVFSILLLFCHNTSLFLAVNFIALHRVCGVFGSVINFVLDIITCVSGN</sequence>